<evidence type="ECO:0000313" key="1">
    <source>
        <dbReference type="EMBL" id="KAJ9078399.1"/>
    </source>
</evidence>
<sequence>MKLMVAALAPPLDAVIGIPLSAIISLVWSVSLHGPSSSASACGGSIPEKCRQAVLQSIGLAAQGNPGSRFDSRSWAWSSRGEELSILTSSSSSPKLPPSKFFLFK</sequence>
<dbReference type="Proteomes" id="UP001165960">
    <property type="component" value="Unassembled WGS sequence"/>
</dbReference>
<name>A0ACC2TUF9_9FUNG</name>
<keyword evidence="2" id="KW-1185">Reference proteome</keyword>
<proteinExistence type="predicted"/>
<comment type="caution">
    <text evidence="1">The sequence shown here is derived from an EMBL/GenBank/DDBJ whole genome shotgun (WGS) entry which is preliminary data.</text>
</comment>
<organism evidence="1 2">
    <name type="scientific">Entomophthora muscae</name>
    <dbReference type="NCBI Taxonomy" id="34485"/>
    <lineage>
        <taxon>Eukaryota</taxon>
        <taxon>Fungi</taxon>
        <taxon>Fungi incertae sedis</taxon>
        <taxon>Zoopagomycota</taxon>
        <taxon>Entomophthoromycotina</taxon>
        <taxon>Entomophthoromycetes</taxon>
        <taxon>Entomophthorales</taxon>
        <taxon>Entomophthoraceae</taxon>
        <taxon>Entomophthora</taxon>
    </lineage>
</organism>
<evidence type="ECO:0000313" key="2">
    <source>
        <dbReference type="Proteomes" id="UP001165960"/>
    </source>
</evidence>
<dbReference type="EMBL" id="QTSX02002150">
    <property type="protein sequence ID" value="KAJ9078399.1"/>
    <property type="molecule type" value="Genomic_DNA"/>
</dbReference>
<reference evidence="1" key="1">
    <citation type="submission" date="2022-04" db="EMBL/GenBank/DDBJ databases">
        <title>Genome of the entomopathogenic fungus Entomophthora muscae.</title>
        <authorList>
            <person name="Elya C."/>
            <person name="Lovett B.R."/>
            <person name="Lee E."/>
            <person name="Macias A.M."/>
            <person name="Hajek A.E."/>
            <person name="De Bivort B.L."/>
            <person name="Kasson M.T."/>
            <person name="De Fine Licht H.H."/>
            <person name="Stajich J.E."/>
        </authorList>
    </citation>
    <scope>NUCLEOTIDE SEQUENCE</scope>
    <source>
        <strain evidence="1">Berkeley</strain>
    </source>
</reference>
<accession>A0ACC2TUF9</accession>
<protein>
    <submittedName>
        <fullName evidence="1">Uncharacterized protein</fullName>
    </submittedName>
</protein>
<gene>
    <name evidence="1" type="ORF">DSO57_1007113</name>
</gene>